<evidence type="ECO:0000256" key="2">
    <source>
        <dbReference type="SAM" id="Phobius"/>
    </source>
</evidence>
<keyword evidence="4" id="KW-1185">Reference proteome</keyword>
<feature type="region of interest" description="Disordered" evidence="1">
    <location>
        <begin position="92"/>
        <end position="124"/>
    </location>
</feature>
<evidence type="ECO:0000313" key="4">
    <source>
        <dbReference type="Proteomes" id="UP000010998"/>
    </source>
</evidence>
<keyword evidence="2" id="KW-0812">Transmembrane</keyword>
<accession>L0KNF8</accession>
<gene>
    <name evidence="3" type="ordered locus">Mesau_04633</name>
</gene>
<organism evidence="3 4">
    <name type="scientific">Mesorhizobium australicum (strain HAMBI 3006 / LMG 24608 / WSM2073)</name>
    <dbReference type="NCBI Taxonomy" id="754035"/>
    <lineage>
        <taxon>Bacteria</taxon>
        <taxon>Pseudomonadati</taxon>
        <taxon>Pseudomonadota</taxon>
        <taxon>Alphaproteobacteria</taxon>
        <taxon>Hyphomicrobiales</taxon>
        <taxon>Phyllobacteriaceae</taxon>
        <taxon>Mesorhizobium</taxon>
    </lineage>
</organism>
<dbReference type="HOGENOM" id="CLU_1394908_0_0_5"/>
<keyword evidence="2" id="KW-1133">Transmembrane helix</keyword>
<dbReference type="Proteomes" id="UP000010998">
    <property type="component" value="Chromosome"/>
</dbReference>
<dbReference type="GeneID" id="90991952"/>
<dbReference type="OrthoDB" id="8084726at2"/>
<feature type="transmembrane region" description="Helical" evidence="2">
    <location>
        <begin position="177"/>
        <end position="199"/>
    </location>
</feature>
<dbReference type="RefSeq" id="WP_015318344.1">
    <property type="nucleotide sequence ID" value="NC_019973.1"/>
</dbReference>
<dbReference type="AlphaFoldDB" id="L0KNF8"/>
<evidence type="ECO:0000313" key="3">
    <source>
        <dbReference type="EMBL" id="AGB46962.1"/>
    </source>
</evidence>
<sequence>MDIANASMTSLLKEALIPGPVPSPRADPATAALVKALVQPAAPAMVQSAQFAAQALQGSLPRPAGQTSQRLSSPEIEDAYRAVMEPDAATHHALARASTGGAGTDTDQASRGFAPPRITANDSPPKLAAPPALSTFSPAVASAAVLVAANANAPQPRGASIRPAGHAPRSEPVPSSLWTISIVTAIVSAATTTIVLLLFR</sequence>
<name>L0KNF8_MESAW</name>
<dbReference type="KEGG" id="mam:Mesau_04633"/>
<proteinExistence type="predicted"/>
<reference evidence="4" key="1">
    <citation type="submission" date="2012-02" db="EMBL/GenBank/DDBJ databases">
        <title>Complete sequence of Mesorhizobium australicum WSM2073.</title>
        <authorList>
            <person name="Lucas S."/>
            <person name="Han J."/>
            <person name="Lapidus A."/>
            <person name="Cheng J.-F."/>
            <person name="Goodwin L."/>
            <person name="Pitluck S."/>
            <person name="Peters L."/>
            <person name="Gu W."/>
            <person name="Detter J.C."/>
            <person name="Han C."/>
            <person name="Tapia R."/>
            <person name="Land M."/>
            <person name="Hauser L."/>
            <person name="Kyrpides N."/>
            <person name="Ivanova N."/>
            <person name="Pagani I."/>
            <person name="Reeve W.G."/>
            <person name="Howieson J.G."/>
            <person name="Tiwari R.P."/>
            <person name="O'Hara G.W."/>
            <person name="Atkins C.A."/>
            <person name="Ronson C.W."/>
            <person name="Nandasena K.G."/>
            <person name="Woyke T."/>
        </authorList>
    </citation>
    <scope>NUCLEOTIDE SEQUENCE [LARGE SCALE GENOMIC DNA]</scope>
    <source>
        <strain evidence="4">LMG 24608 / HAMBI 3006 / WSM2073</strain>
    </source>
</reference>
<evidence type="ECO:0000256" key="1">
    <source>
        <dbReference type="SAM" id="MobiDB-lite"/>
    </source>
</evidence>
<dbReference type="EMBL" id="CP003358">
    <property type="protein sequence ID" value="AGB46962.1"/>
    <property type="molecule type" value="Genomic_DNA"/>
</dbReference>
<protein>
    <submittedName>
        <fullName evidence="3">Uncharacterized protein</fullName>
    </submittedName>
</protein>
<keyword evidence="2" id="KW-0472">Membrane</keyword>